<protein>
    <submittedName>
        <fullName evidence="1">Uncharacterized protein</fullName>
    </submittedName>
</protein>
<organism evidence="1 2">
    <name type="scientific">Magallana gigas</name>
    <name type="common">Pacific oyster</name>
    <name type="synonym">Crassostrea gigas</name>
    <dbReference type="NCBI Taxonomy" id="29159"/>
    <lineage>
        <taxon>Eukaryota</taxon>
        <taxon>Metazoa</taxon>
        <taxon>Spiralia</taxon>
        <taxon>Lophotrochozoa</taxon>
        <taxon>Mollusca</taxon>
        <taxon>Bivalvia</taxon>
        <taxon>Autobranchia</taxon>
        <taxon>Pteriomorphia</taxon>
        <taxon>Ostreida</taxon>
        <taxon>Ostreoidea</taxon>
        <taxon>Ostreidae</taxon>
        <taxon>Magallana</taxon>
    </lineage>
</organism>
<dbReference type="AlphaFoldDB" id="A0A8W8HNZ1"/>
<sequence length="173" mass="19608">MTTQFALSIIEKMKETVFVVLLALVSCQNYPDHGERAYPSPGLQLLTGGVSEFIVDGRVYGRDLPPLLTGQASFQDFENSRLRRQGRFGSQVSDFISTLRGSPYISIPDPFNSRYDSDNNYMIPLNNIIHGDDLVTFGRTREIYALGRVGSYSFRKGRRHPQQEKDPSLIDHF</sequence>
<proteinExistence type="predicted"/>
<reference evidence="1" key="1">
    <citation type="submission" date="2022-08" db="UniProtKB">
        <authorList>
            <consortium name="EnsemblMetazoa"/>
        </authorList>
    </citation>
    <scope>IDENTIFICATION</scope>
    <source>
        <strain evidence="1">05x7-T-G4-1.051#20</strain>
    </source>
</reference>
<dbReference type="Proteomes" id="UP000005408">
    <property type="component" value="Unassembled WGS sequence"/>
</dbReference>
<keyword evidence="2" id="KW-1185">Reference proteome</keyword>
<evidence type="ECO:0000313" key="1">
    <source>
        <dbReference type="EnsemblMetazoa" id="G10420.3:cds"/>
    </source>
</evidence>
<accession>A0A8W8HNZ1</accession>
<dbReference type="EnsemblMetazoa" id="G10420.3">
    <property type="protein sequence ID" value="G10420.3:cds"/>
    <property type="gene ID" value="G10420"/>
</dbReference>
<name>A0A8W8HNZ1_MAGGI</name>
<evidence type="ECO:0000313" key="2">
    <source>
        <dbReference type="Proteomes" id="UP000005408"/>
    </source>
</evidence>